<evidence type="ECO:0000256" key="2">
    <source>
        <dbReference type="ARBA" id="ARBA00010219"/>
    </source>
</evidence>
<evidence type="ECO:0000256" key="5">
    <source>
        <dbReference type="ARBA" id="ARBA00023154"/>
    </source>
</evidence>
<accession>A0ABU0AZ95</accession>
<feature type="binding site" evidence="8">
    <location>
        <position position="11"/>
    </location>
    <ligand>
        <name>substrate</name>
    </ligand>
</feature>
<comment type="subunit">
    <text evidence="8">Homodimer.</text>
</comment>
<feature type="site" description="Could be important to modulate the pK values of the two catalytic cysteine residues" evidence="8">
    <location>
        <position position="165"/>
    </location>
</feature>
<dbReference type="PANTHER" id="PTHR31689">
    <property type="entry name" value="DIAMINOPIMELATE EPIMERASE, CHLOROPLASTIC"/>
    <property type="match status" value="1"/>
</dbReference>
<feature type="site" description="Could be important to modulate the pK values of the two catalytic cysteine residues" evidence="8">
    <location>
        <position position="214"/>
    </location>
</feature>
<dbReference type="InterPro" id="IPR018510">
    <property type="entry name" value="DAP_epimerase_AS"/>
</dbReference>
<dbReference type="Gene3D" id="3.10.310.10">
    <property type="entry name" value="Diaminopimelate Epimerase, Chain A, domain 1"/>
    <property type="match status" value="2"/>
</dbReference>
<feature type="binding site" evidence="8">
    <location>
        <position position="196"/>
    </location>
    <ligand>
        <name>substrate</name>
    </ligand>
</feature>
<sequence length="280" mass="30788">MHFFKVHGLGNDFILVDLVKQEWPGGEDLSEIARRLCHRQFGIGADGLVLLRTSPRADAFMQIINADGSEAEMCGNAIRCVAKYLYERGGINKEVMHIETRAGVMVPRLVLENGLVAAVRVDMGIPRLERQDIPMIGPPGRVISEPLVLEGQAFHITAVSMGNPHCVLFVPDVELVDLHGLGPKLEKHPLFPRKTNVEFVQVLNRGEVRVRVWERGAGPTLACGTGACATVVAGVLNNYTDRVVKVHLPGGTLFIEWKEDEHLYMTGPAEEVFCGQIPCP</sequence>
<evidence type="ECO:0000313" key="10">
    <source>
        <dbReference type="EMBL" id="MDQ0285796.1"/>
    </source>
</evidence>
<keyword evidence="6 8" id="KW-0413">Isomerase</keyword>
<evidence type="ECO:0000256" key="3">
    <source>
        <dbReference type="ARBA" id="ARBA00013080"/>
    </source>
</evidence>
<dbReference type="PROSITE" id="PS01326">
    <property type="entry name" value="DAP_EPIMERASE"/>
    <property type="match status" value="1"/>
</dbReference>
<comment type="subcellular location">
    <subcellularLocation>
        <location evidence="8">Cytoplasm</location>
    </subcellularLocation>
</comment>
<feature type="binding site" evidence="8">
    <location>
        <begin position="224"/>
        <end position="225"/>
    </location>
    <ligand>
        <name>substrate</name>
    </ligand>
</feature>
<comment type="caution">
    <text evidence="8">Lacks conserved residue(s) required for the propagation of feature annotation.</text>
</comment>
<evidence type="ECO:0000313" key="11">
    <source>
        <dbReference type="Proteomes" id="UP001225644"/>
    </source>
</evidence>
<evidence type="ECO:0000256" key="7">
    <source>
        <dbReference type="ARBA" id="ARBA00051712"/>
    </source>
</evidence>
<feature type="binding site" evidence="8">
    <location>
        <position position="65"/>
    </location>
    <ligand>
        <name>substrate</name>
    </ligand>
</feature>
<dbReference type="EC" id="5.1.1.7" evidence="3 8"/>
<feature type="active site" evidence="9">
    <location>
        <position position="74"/>
    </location>
</feature>
<dbReference type="GO" id="GO:0008837">
    <property type="term" value="F:diaminopimelate epimerase activity"/>
    <property type="evidence" value="ECO:0007669"/>
    <property type="project" value="UniProtKB-EC"/>
</dbReference>
<dbReference type="SUPFAM" id="SSF54506">
    <property type="entry name" value="Diaminopimelate epimerase-like"/>
    <property type="match status" value="1"/>
</dbReference>
<dbReference type="NCBIfam" id="TIGR00652">
    <property type="entry name" value="DapF"/>
    <property type="match status" value="1"/>
</dbReference>
<evidence type="ECO:0000256" key="9">
    <source>
        <dbReference type="PROSITE-ProRule" id="PRU10125"/>
    </source>
</evidence>
<name>A0ABU0AZ95_9FIRM</name>
<reference evidence="10 11" key="1">
    <citation type="submission" date="2023-07" db="EMBL/GenBank/DDBJ databases">
        <title>Genomic Encyclopedia of Type Strains, Phase IV (KMG-IV): sequencing the most valuable type-strain genomes for metagenomic binning, comparative biology and taxonomic classification.</title>
        <authorList>
            <person name="Goeker M."/>
        </authorList>
    </citation>
    <scope>NUCLEOTIDE SEQUENCE [LARGE SCALE GENOMIC DNA]</scope>
    <source>
        <strain evidence="10 11">DSM 12396</strain>
    </source>
</reference>
<dbReference type="RefSeq" id="WP_307400201.1">
    <property type="nucleotide sequence ID" value="NZ_JAUSUX010000005.1"/>
</dbReference>
<protein>
    <recommendedName>
        <fullName evidence="3 8">Diaminopimelate epimerase</fullName>
        <shortName evidence="8">DAP epimerase</shortName>
        <ecNumber evidence="3 8">5.1.1.7</ecNumber>
    </recommendedName>
    <alternativeName>
        <fullName evidence="8">PLP-independent amino acid racemase</fullName>
    </alternativeName>
</protein>
<dbReference type="EMBL" id="JAUSUX010000005">
    <property type="protein sequence ID" value="MDQ0285796.1"/>
    <property type="molecule type" value="Genomic_DNA"/>
</dbReference>
<keyword evidence="4 8" id="KW-0028">Amino-acid biosynthesis</keyword>
<proteinExistence type="inferred from homology"/>
<comment type="catalytic activity">
    <reaction evidence="7 8">
        <text>(2S,6S)-2,6-diaminopimelate = meso-2,6-diaminopimelate</text>
        <dbReference type="Rhea" id="RHEA:15393"/>
        <dbReference type="ChEBI" id="CHEBI:57609"/>
        <dbReference type="ChEBI" id="CHEBI:57791"/>
        <dbReference type="EC" id="5.1.1.7"/>
    </reaction>
</comment>
<dbReference type="Pfam" id="PF01678">
    <property type="entry name" value="DAP_epimerase"/>
    <property type="match status" value="2"/>
</dbReference>
<feature type="binding site" evidence="8">
    <location>
        <position position="163"/>
    </location>
    <ligand>
        <name>substrate</name>
    </ligand>
</feature>
<feature type="active site" description="Proton acceptor" evidence="8">
    <location>
        <position position="223"/>
    </location>
</feature>
<feature type="binding site" evidence="8">
    <location>
        <begin position="214"/>
        <end position="215"/>
    </location>
    <ligand>
        <name>substrate</name>
    </ligand>
</feature>
<dbReference type="HAMAP" id="MF_00197">
    <property type="entry name" value="DAP_epimerase"/>
    <property type="match status" value="1"/>
</dbReference>
<feature type="active site" description="Proton donor" evidence="8">
    <location>
        <position position="74"/>
    </location>
</feature>
<comment type="caution">
    <text evidence="10">The sequence shown here is derived from an EMBL/GenBank/DDBJ whole genome shotgun (WGS) entry which is preliminary data.</text>
</comment>
<comment type="similarity">
    <text evidence="2 8">Belongs to the diaminopimelate epimerase family.</text>
</comment>
<evidence type="ECO:0000256" key="4">
    <source>
        <dbReference type="ARBA" id="ARBA00022605"/>
    </source>
</evidence>
<evidence type="ECO:0000256" key="1">
    <source>
        <dbReference type="ARBA" id="ARBA00005196"/>
    </source>
</evidence>
<dbReference type="Proteomes" id="UP001225644">
    <property type="component" value="Unassembled WGS sequence"/>
</dbReference>
<comment type="function">
    <text evidence="8">Catalyzes the stereoinversion of LL-2,6-diaminopimelate (L,L-DAP) to meso-diaminopimelate (meso-DAP), a precursor of L-lysine and an essential component of the bacterial peptidoglycan.</text>
</comment>
<dbReference type="PANTHER" id="PTHR31689:SF0">
    <property type="entry name" value="DIAMINOPIMELATE EPIMERASE"/>
    <property type="match status" value="1"/>
</dbReference>
<gene>
    <name evidence="8" type="primary">dapF</name>
    <name evidence="10" type="ORF">J2Z49_000901</name>
</gene>
<keyword evidence="5 8" id="KW-0457">Lysine biosynthesis</keyword>
<evidence type="ECO:0000256" key="8">
    <source>
        <dbReference type="HAMAP-Rule" id="MF_00197"/>
    </source>
</evidence>
<comment type="pathway">
    <text evidence="1 8">Amino-acid biosynthesis; L-lysine biosynthesis via DAP pathway; DL-2,6-diaminopimelate from LL-2,6-diaminopimelate: step 1/1.</text>
</comment>
<keyword evidence="8" id="KW-0963">Cytoplasm</keyword>
<dbReference type="InterPro" id="IPR001653">
    <property type="entry name" value="DAP_epimerase_DapF"/>
</dbReference>
<keyword evidence="11" id="KW-1185">Reference proteome</keyword>
<evidence type="ECO:0000256" key="6">
    <source>
        <dbReference type="ARBA" id="ARBA00023235"/>
    </source>
</evidence>
<organism evidence="10 11">
    <name type="scientific">Desulfofundulus luciae</name>
    <dbReference type="NCBI Taxonomy" id="74702"/>
    <lineage>
        <taxon>Bacteria</taxon>
        <taxon>Bacillati</taxon>
        <taxon>Bacillota</taxon>
        <taxon>Clostridia</taxon>
        <taxon>Eubacteriales</taxon>
        <taxon>Peptococcaceae</taxon>
        <taxon>Desulfofundulus</taxon>
    </lineage>
</organism>
<feature type="binding site" evidence="8">
    <location>
        <begin position="75"/>
        <end position="76"/>
    </location>
    <ligand>
        <name>substrate</name>
    </ligand>
</feature>